<dbReference type="InterPro" id="IPR035892">
    <property type="entry name" value="C2_domain_sf"/>
</dbReference>
<keyword evidence="2" id="KW-0472">Membrane</keyword>
<evidence type="ECO:0000313" key="9">
    <source>
        <dbReference type="Proteomes" id="UP000069549"/>
    </source>
</evidence>
<dbReference type="SMART" id="SM00239">
    <property type="entry name" value="C2"/>
    <property type="match status" value="1"/>
</dbReference>
<evidence type="ECO:0000313" key="11">
    <source>
        <dbReference type="Proteomes" id="UP000219974"/>
    </source>
</evidence>
<evidence type="ECO:0000313" key="4">
    <source>
        <dbReference type="EMBL" id="CXI45772.1"/>
    </source>
</evidence>
<organism evidence="4 9">
    <name type="scientific">Plasmodium berghei</name>
    <dbReference type="NCBI Taxonomy" id="5821"/>
    <lineage>
        <taxon>Eukaryota</taxon>
        <taxon>Sar</taxon>
        <taxon>Alveolata</taxon>
        <taxon>Apicomplexa</taxon>
        <taxon>Aconoidasida</taxon>
        <taxon>Haemosporida</taxon>
        <taxon>Plasmodiidae</taxon>
        <taxon>Plasmodium</taxon>
        <taxon>Plasmodium (Vinckeia)</taxon>
    </lineage>
</organism>
<dbReference type="EMBL" id="LT608273">
    <property type="protein sequence ID" value="SCO60559.1"/>
    <property type="molecule type" value="Genomic_DNA"/>
</dbReference>
<dbReference type="OrthoDB" id="5973539at2759"/>
<feature type="transmembrane region" description="Helical" evidence="2">
    <location>
        <begin position="313"/>
        <end position="330"/>
    </location>
</feature>
<feature type="compositionally biased region" description="Low complexity" evidence="1">
    <location>
        <begin position="559"/>
        <end position="568"/>
    </location>
</feature>
<dbReference type="Proteomes" id="UP000516480">
    <property type="component" value="Chromosome 9"/>
</dbReference>
<evidence type="ECO:0000313" key="7">
    <source>
        <dbReference type="EMBL" id="SCO60559.1"/>
    </source>
</evidence>
<accession>A0A0Y9WTE2</accession>
<evidence type="ECO:0000256" key="2">
    <source>
        <dbReference type="SAM" id="Phobius"/>
    </source>
</evidence>
<feature type="domain" description="C2" evidence="3">
    <location>
        <begin position="47"/>
        <end position="167"/>
    </location>
</feature>
<gene>
    <name evidence="4" type="ORF">PBK173_000217700</name>
    <name evidence="6" type="ORF">PBNK65E_000210000</name>
    <name evidence="5" type="ORF">PBNK65NY_000209000</name>
    <name evidence="8" type="ORF">PBSP11A_000208900</name>
    <name evidence="7" type="ORF">PBSP11RLL_000208800</name>
</gene>
<dbReference type="Gene3D" id="2.60.40.150">
    <property type="entry name" value="C2 domain"/>
    <property type="match status" value="1"/>
</dbReference>
<evidence type="ECO:0000313" key="5">
    <source>
        <dbReference type="EMBL" id="SCM22712.1"/>
    </source>
</evidence>
<protein>
    <recommendedName>
        <fullName evidence="3">C2 domain-containing protein</fullName>
    </recommendedName>
</protein>
<feature type="compositionally biased region" description="Polar residues" evidence="1">
    <location>
        <begin position="472"/>
        <end position="490"/>
    </location>
</feature>
<feature type="compositionally biased region" description="Low complexity" evidence="1">
    <location>
        <begin position="419"/>
        <end position="451"/>
    </location>
</feature>
<feature type="compositionally biased region" description="Polar residues" evidence="1">
    <location>
        <begin position="531"/>
        <end position="542"/>
    </location>
</feature>
<evidence type="ECO:0000313" key="12">
    <source>
        <dbReference type="Proteomes" id="UP000220214"/>
    </source>
</evidence>
<name>A0A0Y9WTE2_PLABE</name>
<dbReference type="InterPro" id="IPR000008">
    <property type="entry name" value="C2_dom"/>
</dbReference>
<evidence type="ECO:0000313" key="6">
    <source>
        <dbReference type="EMBL" id="SCN25619.1"/>
    </source>
</evidence>
<proteinExistence type="predicted"/>
<evidence type="ECO:0000313" key="8">
    <source>
        <dbReference type="EMBL" id="SCO62310.1"/>
    </source>
</evidence>
<feature type="compositionally biased region" description="Low complexity" evidence="1">
    <location>
        <begin position="511"/>
        <end position="523"/>
    </location>
</feature>
<dbReference type="EMBL" id="LT608145">
    <property type="protein sequence ID" value="SCM22712.1"/>
    <property type="molecule type" value="Genomic_DNA"/>
</dbReference>
<dbReference type="PROSITE" id="PS50004">
    <property type="entry name" value="C2"/>
    <property type="match status" value="1"/>
</dbReference>
<feature type="transmembrane region" description="Helical" evidence="2">
    <location>
        <begin position="618"/>
        <end position="638"/>
    </location>
</feature>
<dbReference type="AlphaFoldDB" id="A0A0Y9WTE2"/>
<dbReference type="SUPFAM" id="SSF49562">
    <property type="entry name" value="C2 domain (Calcium/lipid-binding domain, CaLB)"/>
    <property type="match status" value="1"/>
</dbReference>
<dbReference type="EMBL" id="LT608257">
    <property type="protein sequence ID" value="SCO62310.1"/>
    <property type="molecule type" value="Genomic_DNA"/>
</dbReference>
<dbReference type="Proteomes" id="UP000219974">
    <property type="component" value="Chromosome 9"/>
</dbReference>
<keyword evidence="2" id="KW-0812">Transmembrane</keyword>
<feature type="transmembrane region" description="Helical" evidence="2">
    <location>
        <begin position="336"/>
        <end position="353"/>
    </location>
</feature>
<dbReference type="OMA" id="IEIHYIK"/>
<dbReference type="VEuPathDB" id="PlasmoDB:PBANKA_0937500"/>
<dbReference type="Proteomes" id="UP000069549">
    <property type="component" value="Chromosome 9"/>
</dbReference>
<reference evidence="4 9" key="1">
    <citation type="submission" date="2016-02" db="EMBL/GenBank/DDBJ databases">
        <authorList>
            <consortium name="Pathogen Informatics"/>
        </authorList>
    </citation>
    <scope>NUCLEOTIDE SEQUENCE [LARGE SCALE GENOMIC DNA]</scope>
    <source>
        <strain evidence="4 9">K173</strain>
        <strain evidence="5 13">NK65 ny</strain>
        <strain evidence="6 12">NK65e</strain>
        <strain evidence="8 10">SP11 Antwerpcl1</strain>
        <strain evidence="7 11">SP11 RLL</strain>
    </source>
</reference>
<feature type="region of interest" description="Disordered" evidence="1">
    <location>
        <begin position="419"/>
        <end position="571"/>
    </location>
</feature>
<evidence type="ECO:0000313" key="10">
    <source>
        <dbReference type="Proteomes" id="UP000219860"/>
    </source>
</evidence>
<evidence type="ECO:0000313" key="13">
    <source>
        <dbReference type="Proteomes" id="UP000516480"/>
    </source>
</evidence>
<evidence type="ECO:0000259" key="3">
    <source>
        <dbReference type="PROSITE" id="PS50004"/>
    </source>
</evidence>
<dbReference type="EMBL" id="LT160029">
    <property type="protein sequence ID" value="CXI45772.1"/>
    <property type="molecule type" value="Genomic_DNA"/>
</dbReference>
<sequence length="691" mass="81471">MEANITTKGNEKLLRFSHGAILEEGRNIVNVDNNKYLRKYKWWEGFTKPKDAFNPQKTKGFLILKLHLHEYLNKISSVRSNNDDDLMYPYLKILLNNVEVYRSRILDNNLNIWDEELYLEIHYIKSKVEIQLYDMDETDEIVEDEYIGSALIDLTYLKESKEYDMTIKYINQTATIINTHAYKKGISNNTNMSKENEKVTPKKNDEQTYNILEKNSFSNNNIKSLKKTYKEPNEYSVHIIAKLINKKKYNVFSYILNSMSSLNYRCIDKTRGILDAELNVNKLYEELKVIKFNADTIWIPFYSIICNFTSWKTPIYSVFFVIFFLLSFIFSKLFISFFLLVLSLILFILVSIVRESYKLRREKNNKIIKYDAQKRNKYYFMRILKQNKTDQFKLPNEKNQKNGHLNTCDSISNGSINSDTKSYNSDSSISDSESCSSSNNSSTESNEENGSVKSFFVENRNNEDSGEGLDSKSYTEPNEFNKNMRINNVGGNEKDKKKHKLDTTKNKNKNIDSNNVDKNNNNDLCSEESSNDTYDSMSSLSTYMDDDNGDNYDKKKRCNNNSDNNNPNKHSENNLQIIKTFISNLIDEDIINNIKYFHYMVHRFSIWSNTFYYILRKFGYFLIIITLLFSCLNIYFYSFVSRCLRSIGCFVGFVLLTYNFKPTHIVYKFFLCIYEYYLLKIRRRNVDIFTI</sequence>
<keyword evidence="2" id="KW-1133">Transmembrane helix</keyword>
<evidence type="ECO:0000256" key="1">
    <source>
        <dbReference type="SAM" id="MobiDB-lite"/>
    </source>
</evidence>
<dbReference type="Proteomes" id="UP000219860">
    <property type="component" value="Chromosome 9"/>
</dbReference>
<dbReference type="Proteomes" id="UP000220214">
    <property type="component" value="Chromosome 9"/>
</dbReference>
<dbReference type="EMBL" id="LT614635">
    <property type="protein sequence ID" value="SCN25619.1"/>
    <property type="molecule type" value="Genomic_DNA"/>
</dbReference>